<dbReference type="InterPro" id="IPR004013">
    <property type="entry name" value="PHP_dom"/>
</dbReference>
<reference evidence="2 3" key="1">
    <citation type="submission" date="2024-04" db="EMBL/GenBank/DDBJ databases">
        <title>Genome sequencing and metabolic network reconstruction of aminoacids and betaine degradation by Anoxynatronum sibiricum.</title>
        <authorList>
            <person name="Detkova E.N."/>
            <person name="Boltjanskaja Y.V."/>
            <person name="Mardanov A.V."/>
            <person name="Kevbrin V."/>
        </authorList>
    </citation>
    <scope>NUCLEOTIDE SEQUENCE [LARGE SCALE GENOMIC DNA]</scope>
    <source>
        <strain evidence="2 3">Z-7981</strain>
    </source>
</reference>
<feature type="domain" description="Polymerase/histidinol phosphatase N-terminal" evidence="1">
    <location>
        <begin position="5"/>
        <end position="73"/>
    </location>
</feature>
<evidence type="ECO:0000259" key="1">
    <source>
        <dbReference type="SMART" id="SM00481"/>
    </source>
</evidence>
<dbReference type="RefSeq" id="WP_343187356.1">
    <property type="nucleotide sequence ID" value="NZ_JBCITM010000027.1"/>
</dbReference>
<dbReference type="InterPro" id="IPR052018">
    <property type="entry name" value="PHP_domain"/>
</dbReference>
<dbReference type="SMART" id="SM00481">
    <property type="entry name" value="POLIIIAc"/>
    <property type="match status" value="1"/>
</dbReference>
<evidence type="ECO:0000313" key="2">
    <source>
        <dbReference type="EMBL" id="MEN1762076.1"/>
    </source>
</evidence>
<dbReference type="InterPro" id="IPR016195">
    <property type="entry name" value="Pol/histidinol_Pase-like"/>
</dbReference>
<gene>
    <name evidence="2" type="ORF">AAIG11_16425</name>
</gene>
<proteinExistence type="predicted"/>
<sequence length="241" mass="27342">MKVYADLHIHTVLSPCADEDMTPNNIVNMALLKGLQMIAITDHNAIGNVSACIEASQNTPLLVVPGIEITTQEEVHLLAYFYEYTALANFYKDIENHLPDLQNRPDIFGHQWLFDSRDRLIDEDNRLLMNAVQLSFDQLVKRIIDYGGVPVPAHVNRDSFSILSNLGFIPSELPIHSIEVVTNSSRALPVILQKQLAKYRQIISSDAHNLGNLLEQVFFVELKQASIKQLLHWLSRYQEAK</sequence>
<dbReference type="PANTHER" id="PTHR42924:SF3">
    <property type="entry name" value="POLYMERASE_HISTIDINOL PHOSPHATASE N-TERMINAL DOMAIN-CONTAINING PROTEIN"/>
    <property type="match status" value="1"/>
</dbReference>
<dbReference type="CDD" id="cd07432">
    <property type="entry name" value="PHP_HisPPase"/>
    <property type="match status" value="1"/>
</dbReference>
<dbReference type="Gene3D" id="3.20.20.140">
    <property type="entry name" value="Metal-dependent hydrolases"/>
    <property type="match status" value="1"/>
</dbReference>
<comment type="caution">
    <text evidence="2">The sequence shown here is derived from an EMBL/GenBank/DDBJ whole genome shotgun (WGS) entry which is preliminary data.</text>
</comment>
<evidence type="ECO:0000313" key="3">
    <source>
        <dbReference type="Proteomes" id="UP001407405"/>
    </source>
</evidence>
<dbReference type="SUPFAM" id="SSF89550">
    <property type="entry name" value="PHP domain-like"/>
    <property type="match status" value="1"/>
</dbReference>
<protein>
    <submittedName>
        <fullName evidence="2">PHP domain-containing protein</fullName>
    </submittedName>
</protein>
<name>A0ABU9VY35_9CLOT</name>
<dbReference type="EMBL" id="JBCITM010000027">
    <property type="protein sequence ID" value="MEN1762076.1"/>
    <property type="molecule type" value="Genomic_DNA"/>
</dbReference>
<accession>A0ABU9VY35</accession>
<dbReference type="InterPro" id="IPR003141">
    <property type="entry name" value="Pol/His_phosphatase_N"/>
</dbReference>
<dbReference type="Proteomes" id="UP001407405">
    <property type="component" value="Unassembled WGS sequence"/>
</dbReference>
<dbReference type="PANTHER" id="PTHR42924">
    <property type="entry name" value="EXONUCLEASE"/>
    <property type="match status" value="1"/>
</dbReference>
<keyword evidence="3" id="KW-1185">Reference proteome</keyword>
<organism evidence="2 3">
    <name type="scientific">Anoxynatronum sibiricum</name>
    <dbReference type="NCBI Taxonomy" id="210623"/>
    <lineage>
        <taxon>Bacteria</taxon>
        <taxon>Bacillati</taxon>
        <taxon>Bacillota</taxon>
        <taxon>Clostridia</taxon>
        <taxon>Eubacteriales</taxon>
        <taxon>Clostridiaceae</taxon>
        <taxon>Anoxynatronum</taxon>
    </lineage>
</organism>
<dbReference type="Pfam" id="PF02811">
    <property type="entry name" value="PHP"/>
    <property type="match status" value="1"/>
</dbReference>